<dbReference type="SUPFAM" id="SSF53850">
    <property type="entry name" value="Periplasmic binding protein-like II"/>
    <property type="match status" value="1"/>
</dbReference>
<dbReference type="InterPro" id="IPR005119">
    <property type="entry name" value="LysR_subst-bd"/>
</dbReference>
<protein>
    <submittedName>
        <fullName evidence="6">LysR family transcriptional regulator</fullName>
    </submittedName>
</protein>
<dbReference type="InterPro" id="IPR036388">
    <property type="entry name" value="WH-like_DNA-bd_sf"/>
</dbReference>
<comment type="caution">
    <text evidence="6">The sequence shown here is derived from an EMBL/GenBank/DDBJ whole genome shotgun (WGS) entry which is preliminary data.</text>
</comment>
<keyword evidence="3" id="KW-0238">DNA-binding</keyword>
<dbReference type="Pfam" id="PF00126">
    <property type="entry name" value="HTH_1"/>
    <property type="match status" value="1"/>
</dbReference>
<proteinExistence type="inferred from homology"/>
<dbReference type="SUPFAM" id="SSF46785">
    <property type="entry name" value="Winged helix' DNA-binding domain"/>
    <property type="match status" value="1"/>
</dbReference>
<keyword evidence="2" id="KW-0805">Transcription regulation</keyword>
<organism evidence="6 7">
    <name type="scientific">Gluconacetobacter entanii</name>
    <dbReference type="NCBI Taxonomy" id="108528"/>
    <lineage>
        <taxon>Bacteria</taxon>
        <taxon>Pseudomonadati</taxon>
        <taxon>Pseudomonadota</taxon>
        <taxon>Alphaproteobacteria</taxon>
        <taxon>Acetobacterales</taxon>
        <taxon>Acetobacteraceae</taxon>
        <taxon>Gluconacetobacter</taxon>
    </lineage>
</organism>
<dbReference type="Proteomes" id="UP001526337">
    <property type="component" value="Unassembled WGS sequence"/>
</dbReference>
<evidence type="ECO:0000256" key="2">
    <source>
        <dbReference type="ARBA" id="ARBA00023015"/>
    </source>
</evidence>
<evidence type="ECO:0000259" key="5">
    <source>
        <dbReference type="PROSITE" id="PS50931"/>
    </source>
</evidence>
<dbReference type="EMBL" id="JANGSQ010000096">
    <property type="protein sequence ID" value="MCW4590218.1"/>
    <property type="molecule type" value="Genomic_DNA"/>
</dbReference>
<dbReference type="RefSeq" id="WP_171790792.1">
    <property type="nucleotide sequence ID" value="NZ_JABJWD010000055.1"/>
</dbReference>
<accession>A0ABT3K478</accession>
<evidence type="ECO:0000313" key="6">
    <source>
        <dbReference type="EMBL" id="MCW4590218.1"/>
    </source>
</evidence>
<evidence type="ECO:0000256" key="3">
    <source>
        <dbReference type="ARBA" id="ARBA00023125"/>
    </source>
</evidence>
<sequence length="328" mass="36632">MGIYATFAPCGLHEPERGGIVELKWLEDFVCLSRTLSFSRAARERNVSQPAFSKRIRQLEQWAGAPLVNRVSYPAELTVEGRRFLEEATEIVSAFYRAQRSVCPPPSDPFEVVTIAALHTLALTLIPHYFGSRDNMPPMTRLKVTPDLGGIEDNLNRLVTGGADFFLTYAHPLVPFHLDPALFPFIRLGTERVLPVCAPELRAQVHHAMASAEPVDYLSYGDESFFGVALSKLFARHDTFRRRTVCEDTLSVGLMSMARAGWGVAWLPEGLIREELAHGVLVPVTHDPALVLEVETRLYRHANAARPVCDRVWDVFTSRASRFAPAHA</sequence>
<dbReference type="Gene3D" id="1.10.10.10">
    <property type="entry name" value="Winged helix-like DNA-binding domain superfamily/Winged helix DNA-binding domain"/>
    <property type="match status" value="1"/>
</dbReference>
<dbReference type="PANTHER" id="PTHR30126">
    <property type="entry name" value="HTH-TYPE TRANSCRIPTIONAL REGULATOR"/>
    <property type="match status" value="1"/>
</dbReference>
<dbReference type="Gene3D" id="3.40.190.10">
    <property type="entry name" value="Periplasmic binding protein-like II"/>
    <property type="match status" value="2"/>
</dbReference>
<keyword evidence="7" id="KW-1185">Reference proteome</keyword>
<evidence type="ECO:0000313" key="7">
    <source>
        <dbReference type="Proteomes" id="UP001526337"/>
    </source>
</evidence>
<evidence type="ECO:0000256" key="1">
    <source>
        <dbReference type="ARBA" id="ARBA00009437"/>
    </source>
</evidence>
<reference evidence="6 7" key="1">
    <citation type="submission" date="2022-07" db="EMBL/GenBank/DDBJ databases">
        <title>Genome stability of Gluconacetobacter entanii AV429.</title>
        <authorList>
            <person name="Trcek J."/>
            <person name="Cepec E."/>
        </authorList>
    </citation>
    <scope>NUCLEOTIDE SEQUENCE [LARGE SCALE GENOMIC DNA]</scope>
    <source>
        <strain evidence="6 7">AV429_2022</strain>
    </source>
</reference>
<name>A0ABT3K478_9PROT</name>
<dbReference type="PRINTS" id="PR00039">
    <property type="entry name" value="HTHLYSR"/>
</dbReference>
<dbReference type="Pfam" id="PF03466">
    <property type="entry name" value="LysR_substrate"/>
    <property type="match status" value="1"/>
</dbReference>
<feature type="domain" description="HTH lysR-type" evidence="5">
    <location>
        <begin position="21"/>
        <end position="78"/>
    </location>
</feature>
<dbReference type="PROSITE" id="PS50931">
    <property type="entry name" value="HTH_LYSR"/>
    <property type="match status" value="1"/>
</dbReference>
<dbReference type="PANTHER" id="PTHR30126:SF2">
    <property type="entry name" value="HTH-TYPE TRANSCRIPTIONAL REGULATOR YJIE"/>
    <property type="match status" value="1"/>
</dbReference>
<comment type="similarity">
    <text evidence="1">Belongs to the LysR transcriptional regulatory family.</text>
</comment>
<dbReference type="InterPro" id="IPR036390">
    <property type="entry name" value="WH_DNA-bd_sf"/>
</dbReference>
<gene>
    <name evidence="6" type="ORF">NO263_06460</name>
</gene>
<keyword evidence="4" id="KW-0804">Transcription</keyword>
<evidence type="ECO:0000256" key="4">
    <source>
        <dbReference type="ARBA" id="ARBA00023163"/>
    </source>
</evidence>
<dbReference type="InterPro" id="IPR000847">
    <property type="entry name" value="LysR_HTH_N"/>
</dbReference>